<dbReference type="InterPro" id="IPR016194">
    <property type="entry name" value="SPOC-like_C_dom_sf"/>
</dbReference>
<reference evidence="13 14" key="1">
    <citation type="journal article" date="2013" name="Curr. Biol.">
        <title>The Genome of the Foraminiferan Reticulomyxa filosa.</title>
        <authorList>
            <person name="Glockner G."/>
            <person name="Hulsmann N."/>
            <person name="Schleicher M."/>
            <person name="Noegel A.A."/>
            <person name="Eichinger L."/>
            <person name="Gallinger C."/>
            <person name="Pawlowski J."/>
            <person name="Sierra R."/>
            <person name="Euteneuer U."/>
            <person name="Pillet L."/>
            <person name="Moustafa A."/>
            <person name="Platzer M."/>
            <person name="Groth M."/>
            <person name="Szafranski K."/>
            <person name="Schliwa M."/>
        </authorList>
    </citation>
    <scope>NUCLEOTIDE SEQUENCE [LARGE SCALE GENOMIC DNA]</scope>
</reference>
<dbReference type="SUPFAM" id="SSF100939">
    <property type="entry name" value="SPOC domain-like"/>
    <property type="match status" value="1"/>
</dbReference>
<dbReference type="GO" id="GO:0005524">
    <property type="term" value="F:ATP binding"/>
    <property type="evidence" value="ECO:0007669"/>
    <property type="project" value="UniProtKB-KW"/>
</dbReference>
<dbReference type="GO" id="GO:0016787">
    <property type="term" value="F:hydrolase activity"/>
    <property type="evidence" value="ECO:0007669"/>
    <property type="project" value="UniProtKB-KW"/>
</dbReference>
<keyword evidence="6" id="KW-0067">ATP-binding</keyword>
<feature type="domain" description="Ku70/Ku80 N-terminal alpha/beta" evidence="12">
    <location>
        <begin position="32"/>
        <end position="133"/>
    </location>
</feature>
<dbReference type="Pfam" id="PF03731">
    <property type="entry name" value="Ku_N"/>
    <property type="match status" value="1"/>
</dbReference>
<keyword evidence="8" id="KW-0233">DNA recombination</keyword>
<dbReference type="OrthoDB" id="3249161at2759"/>
<gene>
    <name evidence="13" type="ORF">RFI_15086</name>
</gene>
<dbReference type="InterPro" id="IPR005161">
    <property type="entry name" value="Ku_N"/>
</dbReference>
<evidence type="ECO:0000259" key="12">
    <source>
        <dbReference type="Pfam" id="PF03731"/>
    </source>
</evidence>
<evidence type="ECO:0000256" key="6">
    <source>
        <dbReference type="ARBA" id="ARBA00022840"/>
    </source>
</evidence>
<dbReference type="Pfam" id="PF02735">
    <property type="entry name" value="Ku"/>
    <property type="match status" value="1"/>
</dbReference>
<dbReference type="GO" id="GO:0000723">
    <property type="term" value="P:telomere maintenance"/>
    <property type="evidence" value="ECO:0007669"/>
    <property type="project" value="TreeGrafter"/>
</dbReference>
<dbReference type="EMBL" id="ASPP01011023">
    <property type="protein sequence ID" value="ETO22116.1"/>
    <property type="molecule type" value="Genomic_DNA"/>
</dbReference>
<name>X6N7T8_RETFI</name>
<feature type="non-terminal residue" evidence="13">
    <location>
        <position position="225"/>
    </location>
</feature>
<dbReference type="Gene3D" id="4.10.970.10">
    <property type="entry name" value="Ku70, bridge and pillars"/>
    <property type="match status" value="1"/>
</dbReference>
<keyword evidence="14" id="KW-1185">Reference proteome</keyword>
<dbReference type="InterPro" id="IPR006164">
    <property type="entry name" value="DNA_bd_Ku70/Ku80"/>
</dbReference>
<evidence type="ECO:0000256" key="4">
    <source>
        <dbReference type="ARBA" id="ARBA00022801"/>
    </source>
</evidence>
<keyword evidence="4" id="KW-0378">Hydrolase</keyword>
<evidence type="ECO:0000256" key="1">
    <source>
        <dbReference type="ARBA" id="ARBA00004123"/>
    </source>
</evidence>
<protein>
    <submittedName>
        <fullName evidence="13">Uncharacterized protein</fullName>
    </submittedName>
</protein>
<keyword evidence="7" id="KW-0238">DNA-binding</keyword>
<keyword evidence="2" id="KW-0547">Nucleotide-binding</keyword>
<evidence type="ECO:0000256" key="8">
    <source>
        <dbReference type="ARBA" id="ARBA00023172"/>
    </source>
</evidence>
<evidence type="ECO:0000256" key="9">
    <source>
        <dbReference type="ARBA" id="ARBA00023204"/>
    </source>
</evidence>
<dbReference type="GO" id="GO:0006310">
    <property type="term" value="P:DNA recombination"/>
    <property type="evidence" value="ECO:0007669"/>
    <property type="project" value="UniProtKB-KW"/>
</dbReference>
<dbReference type="GO" id="GO:0043564">
    <property type="term" value="C:Ku70:Ku80 complex"/>
    <property type="evidence" value="ECO:0007669"/>
    <property type="project" value="TreeGrafter"/>
</dbReference>
<evidence type="ECO:0000256" key="3">
    <source>
        <dbReference type="ARBA" id="ARBA00022763"/>
    </source>
</evidence>
<accession>X6N7T8</accession>
<dbReference type="PANTHER" id="PTHR12604:SF2">
    <property type="entry name" value="X-RAY REPAIR CROSS-COMPLEMENTING PROTEIN 6"/>
    <property type="match status" value="1"/>
</dbReference>
<evidence type="ECO:0000256" key="10">
    <source>
        <dbReference type="ARBA" id="ARBA00023242"/>
    </source>
</evidence>
<keyword evidence="9" id="KW-0234">DNA repair</keyword>
<evidence type="ECO:0000256" key="5">
    <source>
        <dbReference type="ARBA" id="ARBA00022806"/>
    </source>
</evidence>
<comment type="caution">
    <text evidence="13">The sequence shown here is derived from an EMBL/GenBank/DDBJ whole genome shotgun (WGS) entry which is preliminary data.</text>
</comment>
<keyword evidence="3" id="KW-0227">DNA damage</keyword>
<dbReference type="GO" id="GO:0006303">
    <property type="term" value="P:double-strand break repair via nonhomologous end joining"/>
    <property type="evidence" value="ECO:0007669"/>
    <property type="project" value="InterPro"/>
</dbReference>
<dbReference type="GO" id="GO:0003690">
    <property type="term" value="F:double-stranded DNA binding"/>
    <property type="evidence" value="ECO:0007669"/>
    <property type="project" value="TreeGrafter"/>
</dbReference>
<evidence type="ECO:0000256" key="2">
    <source>
        <dbReference type="ARBA" id="ARBA00022741"/>
    </source>
</evidence>
<dbReference type="Gene3D" id="3.40.50.410">
    <property type="entry name" value="von Willebrand factor, type A domain"/>
    <property type="match status" value="1"/>
</dbReference>
<keyword evidence="10" id="KW-0539">Nucleus</keyword>
<evidence type="ECO:0000313" key="13">
    <source>
        <dbReference type="EMBL" id="ETO22116.1"/>
    </source>
</evidence>
<dbReference type="PANTHER" id="PTHR12604">
    <property type="entry name" value="KU AUTOANTIGEN DNA HELICASE"/>
    <property type="match status" value="1"/>
</dbReference>
<dbReference type="InterPro" id="IPR027388">
    <property type="entry name" value="Ku70_bridge/pillars_dom_sf"/>
</dbReference>
<keyword evidence="5" id="KW-0347">Helicase</keyword>
<dbReference type="InterPro" id="IPR036465">
    <property type="entry name" value="vWFA_dom_sf"/>
</dbReference>
<organism evidence="13 14">
    <name type="scientific">Reticulomyxa filosa</name>
    <dbReference type="NCBI Taxonomy" id="46433"/>
    <lineage>
        <taxon>Eukaryota</taxon>
        <taxon>Sar</taxon>
        <taxon>Rhizaria</taxon>
        <taxon>Retaria</taxon>
        <taxon>Foraminifera</taxon>
        <taxon>Monothalamids</taxon>
        <taxon>Reticulomyxidae</taxon>
        <taxon>Reticulomyxa</taxon>
    </lineage>
</organism>
<feature type="domain" description="Ku" evidence="11">
    <location>
        <begin position="142"/>
        <end position="224"/>
    </location>
</feature>
<evidence type="ECO:0000259" key="11">
    <source>
        <dbReference type="Pfam" id="PF02735"/>
    </source>
</evidence>
<dbReference type="GO" id="GO:0004386">
    <property type="term" value="F:helicase activity"/>
    <property type="evidence" value="ECO:0007669"/>
    <property type="project" value="UniProtKB-KW"/>
</dbReference>
<dbReference type="GO" id="GO:0042162">
    <property type="term" value="F:telomeric DNA binding"/>
    <property type="evidence" value="ECO:0007669"/>
    <property type="project" value="TreeGrafter"/>
</dbReference>
<dbReference type="Proteomes" id="UP000023152">
    <property type="component" value="Unassembled WGS sequence"/>
</dbReference>
<sequence>MRFQRIAVDLTDFIFRSVKCPFFFFLEKKFKMIQLLTWTKFGTKRVFFFTNNDKPWCKDENATIAKANDMSDAGIEMNLLALSEEDFDMSLFYDKICSMDVDELTSANDVKKQMTTFADLENGLRVKEVKKRSLLSCPFTIGRDHNIAVQIYCTRRPAKKDSPVWLNAGTNQPLVTETKWLCKDTGTILDEFSIQNYFEYGPSKTRIYFTKQEVEELKTFGSPCF</sequence>
<comment type="subcellular location">
    <subcellularLocation>
        <location evidence="1">Nucleus</location>
    </subcellularLocation>
</comment>
<dbReference type="AlphaFoldDB" id="X6N7T8"/>
<evidence type="ECO:0000313" key="14">
    <source>
        <dbReference type="Proteomes" id="UP000023152"/>
    </source>
</evidence>
<proteinExistence type="predicted"/>
<evidence type="ECO:0000256" key="7">
    <source>
        <dbReference type="ARBA" id="ARBA00023125"/>
    </source>
</evidence>
<dbReference type="SUPFAM" id="SSF53300">
    <property type="entry name" value="vWA-like"/>
    <property type="match status" value="1"/>
</dbReference>